<dbReference type="RefSeq" id="YP_010090376.1">
    <property type="nucleotide sequence ID" value="NC_055719.1"/>
</dbReference>
<reference evidence="1 2" key="1">
    <citation type="submission" date="2017-04" db="EMBL/GenBank/DDBJ databases">
        <title>Isolation and Genetic Analysis of a Novel Cyanophage S-H35 from the Bohai Sea.</title>
        <authorList>
            <person name="Xu X."/>
        </authorList>
    </citation>
    <scope>NUCLEOTIDE SEQUENCE [LARGE SCALE GENOMIC DNA]</scope>
</reference>
<dbReference type="GeneID" id="65107848"/>
<dbReference type="KEGG" id="vg:65107848"/>
<dbReference type="Proteomes" id="UP000225351">
    <property type="component" value="Segment"/>
</dbReference>
<dbReference type="EMBL" id="KY945241">
    <property type="protein sequence ID" value="ARW56990.1"/>
    <property type="molecule type" value="Genomic_RNA"/>
</dbReference>
<sequence>MQDSAFDAILDKTEQFGNPFAEMLWANEKKKAMQNVSLETTSE</sequence>
<keyword evidence="2" id="KW-1185">Reference proteome</keyword>
<name>A0A1Z1LWF5_9CAUD</name>
<organism evidence="1 2">
    <name type="scientific">Synechococcus phage S-H35</name>
    <dbReference type="NCBI Taxonomy" id="1983572"/>
    <lineage>
        <taxon>Viruses</taxon>
        <taxon>Duplodnaviria</taxon>
        <taxon>Heunggongvirae</taxon>
        <taxon>Uroviricota</taxon>
        <taxon>Caudoviricetes</taxon>
        <taxon>Pantevenvirales</taxon>
        <taxon>Kyanoviridae</taxon>
        <taxon>Shandvirus</taxon>
        <taxon>Shandvirus sh35</taxon>
    </lineage>
</organism>
<proteinExistence type="predicted"/>
<evidence type="ECO:0000313" key="2">
    <source>
        <dbReference type="Proteomes" id="UP000225351"/>
    </source>
</evidence>
<accession>A0A1Z1LWF5</accession>
<evidence type="ECO:0000313" key="1">
    <source>
        <dbReference type="EMBL" id="ARW56990.1"/>
    </source>
</evidence>
<protein>
    <submittedName>
        <fullName evidence="1">Uncharacterized protein</fullName>
    </submittedName>
</protein>